<sequence length="61" mass="6612">MVTLKLILILAVALICLLGYLAVFIFQAWWIIFVALALTALMMVVMVILTSGKVEEDGSAA</sequence>
<feature type="transmembrane region" description="Helical" evidence="1">
    <location>
        <begin position="29"/>
        <end position="49"/>
    </location>
</feature>
<protein>
    <submittedName>
        <fullName evidence="2">CHASE2 domain-containing sensor protein</fullName>
    </submittedName>
</protein>
<evidence type="ECO:0000313" key="2">
    <source>
        <dbReference type="EMBL" id="MBB4265954.1"/>
    </source>
</evidence>
<dbReference type="EMBL" id="JACIGK010000009">
    <property type="protein sequence ID" value="MBB4265954.1"/>
    <property type="molecule type" value="Genomic_DNA"/>
</dbReference>
<gene>
    <name evidence="2" type="ORF">GGD89_001579</name>
</gene>
<reference evidence="2 3" key="1">
    <citation type="submission" date="2020-08" db="EMBL/GenBank/DDBJ databases">
        <title>Genome sequencing of Purple Non-Sulfur Bacteria from various extreme environments.</title>
        <authorList>
            <person name="Mayer M."/>
        </authorList>
    </citation>
    <scope>NUCLEOTIDE SEQUENCE [LARGE SCALE GENOMIC DNA]</scope>
    <source>
        <strain evidence="2 3">JA131</strain>
    </source>
</reference>
<evidence type="ECO:0000313" key="3">
    <source>
        <dbReference type="Proteomes" id="UP000554286"/>
    </source>
</evidence>
<organism evidence="2 3">
    <name type="scientific">Roseospira visakhapatnamensis</name>
    <dbReference type="NCBI Taxonomy" id="390880"/>
    <lineage>
        <taxon>Bacteria</taxon>
        <taxon>Pseudomonadati</taxon>
        <taxon>Pseudomonadota</taxon>
        <taxon>Alphaproteobacteria</taxon>
        <taxon>Rhodospirillales</taxon>
        <taxon>Rhodospirillaceae</taxon>
        <taxon>Roseospira</taxon>
    </lineage>
</organism>
<keyword evidence="1" id="KW-0812">Transmembrane</keyword>
<feature type="transmembrane region" description="Helical" evidence="1">
    <location>
        <begin position="7"/>
        <end position="23"/>
    </location>
</feature>
<dbReference type="Proteomes" id="UP000554286">
    <property type="component" value="Unassembled WGS sequence"/>
</dbReference>
<proteinExistence type="predicted"/>
<keyword evidence="3" id="KW-1185">Reference proteome</keyword>
<keyword evidence="1" id="KW-1133">Transmembrane helix</keyword>
<accession>A0A7W6W9K6</accession>
<dbReference type="AlphaFoldDB" id="A0A7W6W9K6"/>
<keyword evidence="1" id="KW-0472">Membrane</keyword>
<comment type="caution">
    <text evidence="2">The sequence shown here is derived from an EMBL/GenBank/DDBJ whole genome shotgun (WGS) entry which is preliminary data.</text>
</comment>
<evidence type="ECO:0000256" key="1">
    <source>
        <dbReference type="SAM" id="Phobius"/>
    </source>
</evidence>
<name>A0A7W6W9K6_9PROT</name>
<dbReference type="RefSeq" id="WP_184043822.1">
    <property type="nucleotide sequence ID" value="NZ_JACIGK010000009.1"/>
</dbReference>